<accession>A0A1N6GQ08</accession>
<dbReference type="PANTHER" id="PTHR42776">
    <property type="entry name" value="SERINE PEPTIDASE S9 FAMILY MEMBER"/>
    <property type="match status" value="1"/>
</dbReference>
<gene>
    <name evidence="3" type="ORF">SAMN05444409_1977</name>
</gene>
<dbReference type="PANTHER" id="PTHR42776:SF4">
    <property type="entry name" value="ACYLAMINO-ACID-RELEASING ENZYME"/>
    <property type="match status" value="1"/>
</dbReference>
<dbReference type="SUPFAM" id="SSF53474">
    <property type="entry name" value="alpha/beta-Hydrolases"/>
    <property type="match status" value="1"/>
</dbReference>
<dbReference type="STRING" id="1416779.SAMN05444409_1977"/>
<keyword evidence="4" id="KW-1185">Reference proteome</keyword>
<keyword evidence="1" id="KW-0378">Hydrolase</keyword>
<dbReference type="AlphaFoldDB" id="A0A1N6GQ08"/>
<dbReference type="OrthoDB" id="9812921at2"/>
<name>A0A1N6GQ08_9FLAO</name>
<dbReference type="GO" id="GO:0006508">
    <property type="term" value="P:proteolysis"/>
    <property type="evidence" value="ECO:0007669"/>
    <property type="project" value="InterPro"/>
</dbReference>
<evidence type="ECO:0000256" key="1">
    <source>
        <dbReference type="ARBA" id="ARBA00022801"/>
    </source>
</evidence>
<reference evidence="4" key="1">
    <citation type="submission" date="2016-11" db="EMBL/GenBank/DDBJ databases">
        <authorList>
            <person name="Varghese N."/>
            <person name="Submissions S."/>
        </authorList>
    </citation>
    <scope>NUCLEOTIDE SEQUENCE [LARGE SCALE GENOMIC DNA]</scope>
    <source>
        <strain evidence="4">DSM 27623</strain>
    </source>
</reference>
<sequence>MKAIEGMIVRWCFILLIVCIGFVSGQERDSLFLNHHYNIEQHEVSPNGKFVSFKKAYEISRDTLVVIKSDKPNKEVFTMSGVNRSFFTNRNVLFAVKGREIDIISCESLKIVSIQDVLQVEYIKDKDQVLIFLERNGSKLLQILDGSGKLLTEIPDIESIQVYKSRDVFFTKYSADHYSLYLLNNLMPKLLFNSPEKVRSIYYADSKKLGFTTPSQVKGRYRLGFWDGITKDFYYLDNVYQENIYQFKAYNTINPDEIYIQGFIEKKVSTSKEADIWYTNDNSLQKKMMSLDEEQVFLLWKPKSKDVKVLKSKEDHEVAYIGHPRYYISINLYEMQDYSNYNPPLFLYRYDIQTGKMEPLGVGASRNSVSPNGNYIVSFKDTHWVLFDVINLTSQKINLPYSENVYFSKNGDCFYLEQKGGIARYNIKTSGIEFIPTLKGYDNSILVAEKEALLPKSRLYRCTVDDDVFFLKLFQEKSNSSALVKLEKRKMIVLQNPTDERISTISFNRNQMVSFVKENLSRPPSLNMVNKSKTTLVYNSNKSDTKISGLKYNRFNYHNDDGRHLSSVLIYPLDYDKSKKYPMIVNIYETQSRLGNFFLRDGYFSTAEGFNIRHYIENGYFVYLPDIVYGEEGAGIAALKCVDLALEVIAGEPAVDFKKIGLIGHSHGAYETNFVATHSDKFAAYVSGNGNSDLVSAYFSISKMFKSPYYWQFENGQYRMPKPFFEISPQYLSNSPILAANKVSAPILIWAGKKDLNISWTQSMEFYLALKRSNKTAVALFYENEGHTITDPDSAKDLFTKIAQWFDYYLKGKKSDWIVKLN</sequence>
<dbReference type="InterPro" id="IPR029058">
    <property type="entry name" value="AB_hydrolase_fold"/>
</dbReference>
<organism evidence="3 4">
    <name type="scientific">Epilithonimonas zeae</name>
    <dbReference type="NCBI Taxonomy" id="1416779"/>
    <lineage>
        <taxon>Bacteria</taxon>
        <taxon>Pseudomonadati</taxon>
        <taxon>Bacteroidota</taxon>
        <taxon>Flavobacteriia</taxon>
        <taxon>Flavobacteriales</taxon>
        <taxon>Weeksellaceae</taxon>
        <taxon>Chryseobacterium group</taxon>
        <taxon>Epilithonimonas</taxon>
    </lineage>
</organism>
<feature type="domain" description="Peptidase S9 prolyl oligopeptidase catalytic" evidence="2">
    <location>
        <begin position="645"/>
        <end position="812"/>
    </location>
</feature>
<dbReference type="InterPro" id="IPR001375">
    <property type="entry name" value="Peptidase_S9_cat"/>
</dbReference>
<evidence type="ECO:0000313" key="4">
    <source>
        <dbReference type="Proteomes" id="UP000185207"/>
    </source>
</evidence>
<dbReference type="RefSeq" id="WP_074235092.1">
    <property type="nucleotide sequence ID" value="NZ_FSRK01000001.1"/>
</dbReference>
<protein>
    <submittedName>
        <fullName evidence="3">Prolyl oligopeptidase family protein</fullName>
    </submittedName>
</protein>
<dbReference type="Gene3D" id="3.40.50.1820">
    <property type="entry name" value="alpha/beta hydrolase"/>
    <property type="match status" value="1"/>
</dbReference>
<dbReference type="EMBL" id="FSRK01000001">
    <property type="protein sequence ID" value="SIO09562.1"/>
    <property type="molecule type" value="Genomic_DNA"/>
</dbReference>
<evidence type="ECO:0000313" key="3">
    <source>
        <dbReference type="EMBL" id="SIO09562.1"/>
    </source>
</evidence>
<proteinExistence type="predicted"/>
<evidence type="ECO:0000259" key="2">
    <source>
        <dbReference type="Pfam" id="PF00326"/>
    </source>
</evidence>
<dbReference type="Pfam" id="PF00326">
    <property type="entry name" value="Peptidase_S9"/>
    <property type="match status" value="1"/>
</dbReference>
<dbReference type="GO" id="GO:0004252">
    <property type="term" value="F:serine-type endopeptidase activity"/>
    <property type="evidence" value="ECO:0007669"/>
    <property type="project" value="TreeGrafter"/>
</dbReference>
<dbReference type="Proteomes" id="UP000185207">
    <property type="component" value="Unassembled WGS sequence"/>
</dbReference>
<dbReference type="SUPFAM" id="SSF69304">
    <property type="entry name" value="Tricorn protease N-terminal domain"/>
    <property type="match status" value="1"/>
</dbReference>